<dbReference type="EMBL" id="JBHLWI010000015">
    <property type="protein sequence ID" value="MFC0262407.1"/>
    <property type="molecule type" value="Genomic_DNA"/>
</dbReference>
<dbReference type="RefSeq" id="WP_382386849.1">
    <property type="nucleotide sequence ID" value="NZ_JBHLWI010000015.1"/>
</dbReference>
<feature type="domain" description="UspA" evidence="2">
    <location>
        <begin position="150"/>
        <end position="277"/>
    </location>
</feature>
<accession>A0ABV6FS22</accession>
<dbReference type="PANTHER" id="PTHR46268:SF6">
    <property type="entry name" value="UNIVERSAL STRESS PROTEIN UP12"/>
    <property type="match status" value="1"/>
</dbReference>
<evidence type="ECO:0000313" key="3">
    <source>
        <dbReference type="EMBL" id="MFC0262407.1"/>
    </source>
</evidence>
<dbReference type="CDD" id="cd00293">
    <property type="entry name" value="USP-like"/>
    <property type="match status" value="2"/>
</dbReference>
<reference evidence="3 4" key="1">
    <citation type="submission" date="2024-09" db="EMBL/GenBank/DDBJ databases">
        <authorList>
            <person name="Sun Q."/>
            <person name="Mori K."/>
        </authorList>
    </citation>
    <scope>NUCLEOTIDE SEQUENCE [LARGE SCALE GENOMIC DNA]</scope>
    <source>
        <strain evidence="3 4">CCM 7650</strain>
    </source>
</reference>
<dbReference type="Pfam" id="PF00582">
    <property type="entry name" value="Usp"/>
    <property type="match status" value="2"/>
</dbReference>
<feature type="domain" description="UspA" evidence="2">
    <location>
        <begin position="4"/>
        <end position="137"/>
    </location>
</feature>
<dbReference type="InterPro" id="IPR006016">
    <property type="entry name" value="UspA"/>
</dbReference>
<dbReference type="PRINTS" id="PR01438">
    <property type="entry name" value="UNVRSLSTRESS"/>
</dbReference>
<dbReference type="PANTHER" id="PTHR46268">
    <property type="entry name" value="STRESS RESPONSE PROTEIN NHAX"/>
    <property type="match status" value="1"/>
</dbReference>
<dbReference type="Proteomes" id="UP001589797">
    <property type="component" value="Unassembled WGS sequence"/>
</dbReference>
<evidence type="ECO:0000256" key="1">
    <source>
        <dbReference type="ARBA" id="ARBA00008791"/>
    </source>
</evidence>
<sequence>MKNFDKAMVGLDLSKMDDILVQKVAKFSKLIGIKKLYFIHVAKNLALPEEISKSYPDLLAPADESIRAEINTIVKQHEFPAEIDIEVIVEEGKPMDTVLRWAKIKDVDLLIMGRKEDLEGSGSLAKHTAQRAPCSVMFFTEKSPLKIPEKLLVPLDFSEHSYITLQFANKLADELGCKILGMHVFAVPVGYYKTGKSHEEFEKIMEGHAQKDYQDFIKKHNLPEFECLFLLKQDGNEGRFIIKTAKEQHADMILMGSRGRTASAAVLLGSIAEKLVNVNNQVPMIIFKKKGENMDFMEALMKI</sequence>
<dbReference type="Gene3D" id="3.40.50.620">
    <property type="entry name" value="HUPs"/>
    <property type="match status" value="2"/>
</dbReference>
<comment type="caution">
    <text evidence="3">The sequence shown here is derived from an EMBL/GenBank/DDBJ whole genome shotgun (WGS) entry which is preliminary data.</text>
</comment>
<name>A0ABV6FS22_9BACT</name>
<comment type="similarity">
    <text evidence="1">Belongs to the universal stress protein A family.</text>
</comment>
<keyword evidence="4" id="KW-1185">Reference proteome</keyword>
<proteinExistence type="inferred from homology"/>
<dbReference type="InterPro" id="IPR014729">
    <property type="entry name" value="Rossmann-like_a/b/a_fold"/>
</dbReference>
<evidence type="ECO:0000259" key="2">
    <source>
        <dbReference type="Pfam" id="PF00582"/>
    </source>
</evidence>
<organism evidence="3 4">
    <name type="scientific">Fontibacter flavus</name>
    <dbReference type="NCBI Taxonomy" id="654838"/>
    <lineage>
        <taxon>Bacteria</taxon>
        <taxon>Pseudomonadati</taxon>
        <taxon>Bacteroidota</taxon>
        <taxon>Cytophagia</taxon>
        <taxon>Cytophagales</taxon>
        <taxon>Cyclobacteriaceae</taxon>
        <taxon>Fontibacter</taxon>
    </lineage>
</organism>
<dbReference type="SUPFAM" id="SSF52402">
    <property type="entry name" value="Adenine nucleotide alpha hydrolases-like"/>
    <property type="match status" value="2"/>
</dbReference>
<gene>
    <name evidence="3" type="ORF">ACFFIP_06900</name>
</gene>
<protein>
    <submittedName>
        <fullName evidence="3">Universal stress protein</fullName>
    </submittedName>
</protein>
<dbReference type="InterPro" id="IPR006015">
    <property type="entry name" value="Universal_stress_UspA"/>
</dbReference>
<evidence type="ECO:0000313" key="4">
    <source>
        <dbReference type="Proteomes" id="UP001589797"/>
    </source>
</evidence>